<proteinExistence type="predicted"/>
<sequence>MVFHHWIFRLRYGRRCGFKEVNIGLSDYFCRGAVSWQSKLQKCVTLSTAEAEYSMPTKKLEDCCQGVGVVVPPN</sequence>
<accession>A0A371FYX7</accession>
<organism evidence="1 2">
    <name type="scientific">Mucuna pruriens</name>
    <name type="common">Velvet bean</name>
    <name type="synonym">Dolichos pruriens</name>
    <dbReference type="NCBI Taxonomy" id="157652"/>
    <lineage>
        <taxon>Eukaryota</taxon>
        <taxon>Viridiplantae</taxon>
        <taxon>Streptophyta</taxon>
        <taxon>Embryophyta</taxon>
        <taxon>Tracheophyta</taxon>
        <taxon>Spermatophyta</taxon>
        <taxon>Magnoliopsida</taxon>
        <taxon>eudicotyledons</taxon>
        <taxon>Gunneridae</taxon>
        <taxon>Pentapetalae</taxon>
        <taxon>rosids</taxon>
        <taxon>fabids</taxon>
        <taxon>Fabales</taxon>
        <taxon>Fabaceae</taxon>
        <taxon>Papilionoideae</taxon>
        <taxon>50 kb inversion clade</taxon>
        <taxon>NPAAA clade</taxon>
        <taxon>indigoferoid/millettioid clade</taxon>
        <taxon>Phaseoleae</taxon>
        <taxon>Mucuna</taxon>
    </lineage>
</organism>
<evidence type="ECO:0000313" key="1">
    <source>
        <dbReference type="EMBL" id="RDX83534.1"/>
    </source>
</evidence>
<feature type="non-terminal residue" evidence="1">
    <location>
        <position position="1"/>
    </location>
</feature>
<reference evidence="1" key="1">
    <citation type="submission" date="2018-05" db="EMBL/GenBank/DDBJ databases">
        <title>Draft genome of Mucuna pruriens seed.</title>
        <authorList>
            <person name="Nnadi N.E."/>
            <person name="Vos R."/>
            <person name="Hasami M.H."/>
            <person name="Devisetty U.K."/>
            <person name="Aguiy J.C."/>
        </authorList>
    </citation>
    <scope>NUCLEOTIDE SEQUENCE [LARGE SCALE GENOMIC DNA]</scope>
    <source>
        <strain evidence="1">JCA_2017</strain>
    </source>
</reference>
<dbReference type="EMBL" id="QJKJ01007323">
    <property type="protein sequence ID" value="RDX83534.1"/>
    <property type="molecule type" value="Genomic_DNA"/>
</dbReference>
<comment type="caution">
    <text evidence="1">The sequence shown here is derived from an EMBL/GenBank/DDBJ whole genome shotgun (WGS) entry which is preliminary data.</text>
</comment>
<gene>
    <name evidence="1" type="ORF">CR513_35540</name>
</gene>
<dbReference type="Proteomes" id="UP000257109">
    <property type="component" value="Unassembled WGS sequence"/>
</dbReference>
<protein>
    <submittedName>
        <fullName evidence="1">Uncharacterized protein</fullName>
    </submittedName>
</protein>
<dbReference type="AlphaFoldDB" id="A0A371FYX7"/>
<name>A0A371FYX7_MUCPR</name>
<evidence type="ECO:0000313" key="2">
    <source>
        <dbReference type="Proteomes" id="UP000257109"/>
    </source>
</evidence>
<keyword evidence="2" id="KW-1185">Reference proteome</keyword>